<feature type="region of interest" description="Disordered" evidence="1">
    <location>
        <begin position="1"/>
        <end position="36"/>
    </location>
</feature>
<keyword evidence="2" id="KW-1185">Reference proteome</keyword>
<keyword evidence="3 4" id="KW-0418">Kinase</keyword>
<dbReference type="GO" id="GO:0016301">
    <property type="term" value="F:kinase activity"/>
    <property type="evidence" value="ECO:0007669"/>
    <property type="project" value="UniProtKB-KW"/>
</dbReference>
<proteinExistence type="predicted"/>
<dbReference type="Proteomes" id="UP000515154">
    <property type="component" value="Linkage group LG26"/>
</dbReference>
<sequence length="890" mass="98358">MDGSNPNRRSNTKSRRRSLRTLQLSDSSVNQSPSDALPQNYGSVWINYDAPSPNPKCSRRSISRRSICDSFAQSNNSINCPGKENVYVNGTSVQSAASPATSSCNTAISNRSETGSINIGDIGSSEASVPQECLIKVISAMRIEDGLKTSYAKQNLPSDLSTPSNSGDIANSQSHSGKFCEEFVSKNFDINNSYLFPNNLSPDKATDLYSHVSENRQKKFVTKENPIQSQSPTAIEGTSLSLNETLSQENNLTDSLSCSSNNLSSIEANRAEVSDIYFNVSKDSSACLEDGSDNSIEMNYCSKSDITSALSENYCHGITNDSKNQNSLNSSVHSDLSLNSSSLSDLIPVSSDSWHFLAEYPEGNKEDSNITLSDSYLWNTSCDSELSNSWCYTSQNSLNKLPDSSIYQCSTPCRADEALPLNKTPDINKAHALPQSDSPLTNISRILKGIFVKDVSPVQTPFNSPLHLGQNEQNHRTISTPSSIDNRENMSAIQEESVLSFRKELPSSNESETNVMTPDSQQISPIGNRGLESLMNNLNLSSNTISKETSPILSLETQKKSTAATLSSSEPAIAVSKPKAKKSKSKVLESKSSDSEVALAKRKKLRRRALSIIPLKLDRVTEEPVKDVNVVDMECFQESTSSLEFRSAEETNQSSSSSKVKQLRTRKSASYSNEPMKDLSVVHMECCSNEMAVLLEVNPAAEEEEENDQSVSVSNVKPRKARKSVRNLRETNSRTRGSKSKTVQNNNKEHSGAKLNDVEMNSSQESSNTTSFRRCSKRKSIEVSLMLSKKQEPDLKVVTDEENVNGLKEVYLQKNYKPIKAVQLETIYECPTKKGPSTLFGKKKMSRTLNFESNPVKLKYRRKKALKNWPFMFDVLDAADKRQMIFCDEI</sequence>
<dbReference type="RefSeq" id="XP_036369409.1">
    <property type="nucleotide sequence ID" value="XM_036513516.1"/>
</dbReference>
<evidence type="ECO:0000313" key="3">
    <source>
        <dbReference type="RefSeq" id="XP_036369408.1"/>
    </source>
</evidence>
<feature type="region of interest" description="Disordered" evidence="1">
    <location>
        <begin position="644"/>
        <end position="671"/>
    </location>
</feature>
<feature type="region of interest" description="Disordered" evidence="1">
    <location>
        <begin position="700"/>
        <end position="773"/>
    </location>
</feature>
<protein>
    <submittedName>
        <fullName evidence="3 4">Probable serine/threonine-protein kinase DDB_G0282963</fullName>
    </submittedName>
</protein>
<dbReference type="KEGG" id="osn:115224782"/>
<feature type="compositionally biased region" description="Basic residues" evidence="1">
    <location>
        <begin position="717"/>
        <end position="726"/>
    </location>
</feature>
<keyword evidence="3 4" id="KW-0808">Transferase</keyword>
<evidence type="ECO:0000313" key="4">
    <source>
        <dbReference type="RefSeq" id="XP_036369409.1"/>
    </source>
</evidence>
<feature type="region of interest" description="Disordered" evidence="1">
    <location>
        <begin position="563"/>
        <end position="598"/>
    </location>
</feature>
<reference evidence="3 4" key="1">
    <citation type="submission" date="2025-08" db="UniProtKB">
        <authorList>
            <consortium name="RefSeq"/>
        </authorList>
    </citation>
    <scope>IDENTIFICATION</scope>
</reference>
<feature type="compositionally biased region" description="Polar residues" evidence="1">
    <location>
        <begin position="470"/>
        <end position="484"/>
    </location>
</feature>
<evidence type="ECO:0000256" key="1">
    <source>
        <dbReference type="SAM" id="MobiDB-lite"/>
    </source>
</evidence>
<feature type="compositionally biased region" description="Polar residues" evidence="1">
    <location>
        <begin position="759"/>
        <end position="773"/>
    </location>
</feature>
<name>A0A7E6FP35_9MOLL</name>
<gene>
    <name evidence="3 4" type="primary">LOC115224782</name>
</gene>
<accession>A0A7E6FP35</accession>
<feature type="compositionally biased region" description="Basic residues" evidence="1">
    <location>
        <begin position="10"/>
        <end position="19"/>
    </location>
</feature>
<feature type="region of interest" description="Disordered" evidence="1">
    <location>
        <begin position="464"/>
        <end position="484"/>
    </location>
</feature>
<evidence type="ECO:0000313" key="2">
    <source>
        <dbReference type="Proteomes" id="UP000515154"/>
    </source>
</evidence>
<dbReference type="RefSeq" id="XP_036369408.1">
    <property type="nucleotide sequence ID" value="XM_036513515.1"/>
</dbReference>
<organism evidence="2 3">
    <name type="scientific">Octopus sinensis</name>
    <name type="common">East Asian common octopus</name>
    <dbReference type="NCBI Taxonomy" id="2607531"/>
    <lineage>
        <taxon>Eukaryota</taxon>
        <taxon>Metazoa</taxon>
        <taxon>Spiralia</taxon>
        <taxon>Lophotrochozoa</taxon>
        <taxon>Mollusca</taxon>
        <taxon>Cephalopoda</taxon>
        <taxon>Coleoidea</taxon>
        <taxon>Octopodiformes</taxon>
        <taxon>Octopoda</taxon>
        <taxon>Incirrata</taxon>
        <taxon>Octopodidae</taxon>
        <taxon>Octopus</taxon>
    </lineage>
</organism>
<dbReference type="AlphaFoldDB" id="A0A7E6FP35"/>